<organism evidence="3 4">
    <name type="scientific">Parathielavia appendiculata</name>
    <dbReference type="NCBI Taxonomy" id="2587402"/>
    <lineage>
        <taxon>Eukaryota</taxon>
        <taxon>Fungi</taxon>
        <taxon>Dikarya</taxon>
        <taxon>Ascomycota</taxon>
        <taxon>Pezizomycotina</taxon>
        <taxon>Sordariomycetes</taxon>
        <taxon>Sordariomycetidae</taxon>
        <taxon>Sordariales</taxon>
        <taxon>Chaetomiaceae</taxon>
        <taxon>Parathielavia</taxon>
    </lineage>
</organism>
<sequence>MSRLHMDDDAPCVISWSKVSLVIGDDMAVFGFYKQRLKSIPQTACEEIAKAFVKLMAPNLYTGSDSSAPGWWPKDRVRYIDPADQSDEARPSSSLYPEIGQQEPTSRHQGAGYRHRETEDRRHRLRVAFGFLRRY</sequence>
<dbReference type="PANTHER" id="PTHR36102:SF1">
    <property type="entry name" value="YDR124W-LIKE HELICAL BUNDLE DOMAIN-CONTAINING PROTEIN"/>
    <property type="match status" value="1"/>
</dbReference>
<protein>
    <recommendedName>
        <fullName evidence="2">Subtelomeric hrmA-associated cluster protein AFUB-079030/YDR124W-like helical bundle domain-containing protein</fullName>
    </recommendedName>
</protein>
<accession>A0AAN6YZG7</accession>
<proteinExistence type="predicted"/>
<dbReference type="RefSeq" id="XP_062643718.1">
    <property type="nucleotide sequence ID" value="XM_062793785.1"/>
</dbReference>
<dbReference type="EMBL" id="MU853243">
    <property type="protein sequence ID" value="KAK4119945.1"/>
    <property type="molecule type" value="Genomic_DNA"/>
</dbReference>
<feature type="region of interest" description="Disordered" evidence="1">
    <location>
        <begin position="82"/>
        <end position="119"/>
    </location>
</feature>
<name>A0AAN6YZG7_9PEZI</name>
<dbReference type="PANTHER" id="PTHR36102">
    <property type="entry name" value="CHROMOSOME 10, WHOLE GENOME SHOTGUN SEQUENCE"/>
    <property type="match status" value="1"/>
</dbReference>
<keyword evidence="4" id="KW-1185">Reference proteome</keyword>
<feature type="domain" description="Subtelomeric hrmA-associated cluster protein AFUB-079030/YDR124W-like helical bundle" evidence="2">
    <location>
        <begin position="23"/>
        <end position="90"/>
    </location>
</feature>
<dbReference type="Pfam" id="PF11001">
    <property type="entry name" value="AFUB_07903_YDR124W_hel"/>
    <property type="match status" value="1"/>
</dbReference>
<evidence type="ECO:0000313" key="3">
    <source>
        <dbReference type="EMBL" id="KAK4119945.1"/>
    </source>
</evidence>
<dbReference type="InterPro" id="IPR021264">
    <property type="entry name" value="AFUB_079030/YDR124W-like"/>
</dbReference>
<reference evidence="3" key="1">
    <citation type="journal article" date="2023" name="Mol. Phylogenet. Evol.">
        <title>Genome-scale phylogeny and comparative genomics of the fungal order Sordariales.</title>
        <authorList>
            <person name="Hensen N."/>
            <person name="Bonometti L."/>
            <person name="Westerberg I."/>
            <person name="Brannstrom I.O."/>
            <person name="Guillou S."/>
            <person name="Cros-Aarteil S."/>
            <person name="Calhoun S."/>
            <person name="Haridas S."/>
            <person name="Kuo A."/>
            <person name="Mondo S."/>
            <person name="Pangilinan J."/>
            <person name="Riley R."/>
            <person name="LaButti K."/>
            <person name="Andreopoulos B."/>
            <person name="Lipzen A."/>
            <person name="Chen C."/>
            <person name="Yan M."/>
            <person name="Daum C."/>
            <person name="Ng V."/>
            <person name="Clum A."/>
            <person name="Steindorff A."/>
            <person name="Ohm R.A."/>
            <person name="Martin F."/>
            <person name="Silar P."/>
            <person name="Natvig D.O."/>
            <person name="Lalanne C."/>
            <person name="Gautier V."/>
            <person name="Ament-Velasquez S.L."/>
            <person name="Kruys A."/>
            <person name="Hutchinson M.I."/>
            <person name="Powell A.J."/>
            <person name="Barry K."/>
            <person name="Miller A.N."/>
            <person name="Grigoriev I.V."/>
            <person name="Debuchy R."/>
            <person name="Gladieux P."/>
            <person name="Hiltunen Thoren M."/>
            <person name="Johannesson H."/>
        </authorList>
    </citation>
    <scope>NUCLEOTIDE SEQUENCE</scope>
    <source>
        <strain evidence="3">CBS 731.68</strain>
    </source>
</reference>
<evidence type="ECO:0000313" key="4">
    <source>
        <dbReference type="Proteomes" id="UP001302602"/>
    </source>
</evidence>
<dbReference type="Proteomes" id="UP001302602">
    <property type="component" value="Unassembled WGS sequence"/>
</dbReference>
<dbReference type="AlphaFoldDB" id="A0AAN6YZG7"/>
<comment type="caution">
    <text evidence="3">The sequence shown here is derived from an EMBL/GenBank/DDBJ whole genome shotgun (WGS) entry which is preliminary data.</text>
</comment>
<evidence type="ECO:0000256" key="1">
    <source>
        <dbReference type="SAM" id="MobiDB-lite"/>
    </source>
</evidence>
<reference evidence="3" key="2">
    <citation type="submission" date="2023-05" db="EMBL/GenBank/DDBJ databases">
        <authorList>
            <consortium name="Lawrence Berkeley National Laboratory"/>
            <person name="Steindorff A."/>
            <person name="Hensen N."/>
            <person name="Bonometti L."/>
            <person name="Westerberg I."/>
            <person name="Brannstrom I.O."/>
            <person name="Guillou S."/>
            <person name="Cros-Aarteil S."/>
            <person name="Calhoun S."/>
            <person name="Haridas S."/>
            <person name="Kuo A."/>
            <person name="Mondo S."/>
            <person name="Pangilinan J."/>
            <person name="Riley R."/>
            <person name="Labutti K."/>
            <person name="Andreopoulos B."/>
            <person name="Lipzen A."/>
            <person name="Chen C."/>
            <person name="Yanf M."/>
            <person name="Daum C."/>
            <person name="Ng V."/>
            <person name="Clum A."/>
            <person name="Ohm R."/>
            <person name="Martin F."/>
            <person name="Silar P."/>
            <person name="Natvig D."/>
            <person name="Lalanne C."/>
            <person name="Gautier V."/>
            <person name="Ament-Velasquez S.L."/>
            <person name="Kruys A."/>
            <person name="Hutchinson M.I."/>
            <person name="Powell A.J."/>
            <person name="Barry K."/>
            <person name="Miller A.N."/>
            <person name="Grigoriev I.V."/>
            <person name="Debuchy R."/>
            <person name="Gladieux P."/>
            <person name="Thoren M.H."/>
            <person name="Johannesson H."/>
        </authorList>
    </citation>
    <scope>NUCLEOTIDE SEQUENCE</scope>
    <source>
        <strain evidence="3">CBS 731.68</strain>
    </source>
</reference>
<gene>
    <name evidence="3" type="ORF">N657DRAFT_649723</name>
</gene>
<dbReference type="GeneID" id="87830554"/>
<evidence type="ECO:0000259" key="2">
    <source>
        <dbReference type="Pfam" id="PF11001"/>
    </source>
</evidence>
<dbReference type="InterPro" id="IPR047092">
    <property type="entry name" value="AFUB_07903/YDR124W-like_hel"/>
</dbReference>